<dbReference type="AlphaFoldDB" id="A0A855SC97"/>
<accession>A0A855SC97</accession>
<comment type="caution">
    <text evidence="1">The sequence shown here is derived from an EMBL/GenBank/DDBJ whole genome shotgun (WGS) entry which is preliminary data.</text>
</comment>
<gene>
    <name evidence="1" type="ORF">C0W41_11180</name>
</gene>
<dbReference type="Proteomes" id="UP000241440">
    <property type="component" value="Unassembled WGS sequence"/>
</dbReference>
<evidence type="ECO:0000313" key="2">
    <source>
        <dbReference type="Proteomes" id="UP000241440"/>
    </source>
</evidence>
<proteinExistence type="predicted"/>
<protein>
    <submittedName>
        <fullName evidence="1">Uncharacterized protein</fullName>
    </submittedName>
</protein>
<reference evidence="1 2" key="1">
    <citation type="submission" date="2018-01" db="EMBL/GenBank/DDBJ databases">
        <title>Whole genome sequencing of Histamine producing bacteria.</title>
        <authorList>
            <person name="Butler K."/>
        </authorList>
    </citation>
    <scope>NUCLEOTIDE SEQUENCE [LARGE SCALE GENOMIC DNA]</scope>
    <source>
        <strain evidence="1 2">A2-1</strain>
    </source>
</reference>
<sequence>MPSLSITHIYFEQYESCIGLVGDLTNYAGTYTELWNETTVIQQSQFNIILIKVAAIIVKLPISLMY</sequence>
<organism evidence="1 2">
    <name type="scientific">Photobacterium angustum</name>
    <dbReference type="NCBI Taxonomy" id="661"/>
    <lineage>
        <taxon>Bacteria</taxon>
        <taxon>Pseudomonadati</taxon>
        <taxon>Pseudomonadota</taxon>
        <taxon>Gammaproteobacteria</taxon>
        <taxon>Vibrionales</taxon>
        <taxon>Vibrionaceae</taxon>
        <taxon>Photobacterium</taxon>
    </lineage>
</organism>
<dbReference type="EMBL" id="PYOY01000005">
    <property type="protein sequence ID" value="PSX07200.1"/>
    <property type="molecule type" value="Genomic_DNA"/>
</dbReference>
<evidence type="ECO:0000313" key="1">
    <source>
        <dbReference type="EMBL" id="PSX07200.1"/>
    </source>
</evidence>
<name>A0A855SC97_PHOAN</name>